<comment type="caution">
    <text evidence="2">The sequence shown here is derived from an EMBL/GenBank/DDBJ whole genome shotgun (WGS) entry which is preliminary data.</text>
</comment>
<name>A0AAW5T7Q4_9MYCO</name>
<gene>
    <name evidence="3" type="ORF">ABFW12_15525</name>
    <name evidence="2" type="ORF">H5P34_20395</name>
</gene>
<dbReference type="GO" id="GO:0005829">
    <property type="term" value="C:cytosol"/>
    <property type="evidence" value="ECO:0007669"/>
    <property type="project" value="TreeGrafter"/>
</dbReference>
<evidence type="ECO:0000313" key="3">
    <source>
        <dbReference type="EMBL" id="MEX3739638.1"/>
    </source>
</evidence>
<dbReference type="AlphaFoldDB" id="A0AAW5T7Q4"/>
<dbReference type="PANTHER" id="PTHR30137">
    <property type="entry name" value="LUCIFERASE-LIKE MONOOXYGENASE"/>
    <property type="match status" value="1"/>
</dbReference>
<feature type="domain" description="Luciferase-like" evidence="1">
    <location>
        <begin position="12"/>
        <end position="270"/>
    </location>
</feature>
<dbReference type="Pfam" id="PF00296">
    <property type="entry name" value="Bac_luciferase"/>
    <property type="match status" value="1"/>
</dbReference>
<reference evidence="2" key="1">
    <citation type="submission" date="2020-07" db="EMBL/GenBank/DDBJ databases">
        <authorList>
            <person name="Pettersson B.M.F."/>
            <person name="Behra P.R.K."/>
            <person name="Ramesh M."/>
            <person name="Das S."/>
            <person name="Dasgupta S."/>
            <person name="Kirsebom L.A."/>
        </authorList>
    </citation>
    <scope>NUCLEOTIDE SEQUENCE</scope>
    <source>
        <strain evidence="2">DSM 44242</strain>
    </source>
</reference>
<dbReference type="InterPro" id="IPR036661">
    <property type="entry name" value="Luciferase-like_sf"/>
</dbReference>
<dbReference type="EMBL" id="JACKVC010000018">
    <property type="protein sequence ID" value="MCV7390427.1"/>
    <property type="molecule type" value="Genomic_DNA"/>
</dbReference>
<evidence type="ECO:0000313" key="2">
    <source>
        <dbReference type="EMBL" id="MCV7390427.1"/>
    </source>
</evidence>
<keyword evidence="5" id="KW-1185">Reference proteome</keyword>
<dbReference type="PANTHER" id="PTHR30137:SF15">
    <property type="entry name" value="BLL6902 PROTEIN"/>
    <property type="match status" value="1"/>
</dbReference>
<organism evidence="2 4">
    <name type="scientific">Mycolicibacterium porcinum</name>
    <dbReference type="NCBI Taxonomy" id="39693"/>
    <lineage>
        <taxon>Bacteria</taxon>
        <taxon>Bacillati</taxon>
        <taxon>Actinomycetota</taxon>
        <taxon>Actinomycetes</taxon>
        <taxon>Mycobacteriales</taxon>
        <taxon>Mycobacteriaceae</taxon>
        <taxon>Mycolicibacterium</taxon>
    </lineage>
</organism>
<dbReference type="Proteomes" id="UP001141659">
    <property type="component" value="Unassembled WGS sequence"/>
</dbReference>
<accession>A0AAW5T7Q4</accession>
<evidence type="ECO:0000259" key="1">
    <source>
        <dbReference type="Pfam" id="PF00296"/>
    </source>
</evidence>
<dbReference type="EMBL" id="JBDLOU010000029">
    <property type="protein sequence ID" value="MEX3739638.1"/>
    <property type="molecule type" value="Genomic_DNA"/>
</dbReference>
<protein>
    <submittedName>
        <fullName evidence="2">LLM class flavin-dependent oxidoreductase</fullName>
    </submittedName>
</protein>
<dbReference type="InterPro" id="IPR011251">
    <property type="entry name" value="Luciferase-like_dom"/>
</dbReference>
<dbReference type="Gene3D" id="3.20.20.30">
    <property type="entry name" value="Luciferase-like domain"/>
    <property type="match status" value="1"/>
</dbReference>
<dbReference type="RefSeq" id="WP_051577054.1">
    <property type="nucleotide sequence ID" value="NZ_JACKVC010000018.1"/>
</dbReference>
<evidence type="ECO:0000313" key="5">
    <source>
        <dbReference type="Proteomes" id="UP001558474"/>
    </source>
</evidence>
<dbReference type="InterPro" id="IPR050766">
    <property type="entry name" value="Bact_Lucif_Oxidored"/>
</dbReference>
<reference evidence="2" key="2">
    <citation type="journal article" date="2022" name="BMC Genomics">
        <title>Comparative genome analysis of mycobacteria focusing on tRNA and non-coding RNA.</title>
        <authorList>
            <person name="Behra P.R.K."/>
            <person name="Pettersson B.M.F."/>
            <person name="Ramesh M."/>
            <person name="Das S."/>
            <person name="Dasgupta S."/>
            <person name="Kirsebom L.A."/>
        </authorList>
    </citation>
    <scope>NUCLEOTIDE SEQUENCE</scope>
    <source>
        <strain evidence="2">DSM 44242</strain>
    </source>
</reference>
<sequence length="326" mass="33780">MTAPRLGFLTHAASGSSDRQIIEDTITLCVEAERIGYHSVWLAQHHFGAEGGVVPAPLVLLAAVAARTERVRLGTAVITMALEDPIRAAEDAALVDLISGGRVELGLGSGAHPPTFTAMSRDFSRRADDSSVNAGVLASVLAGDTLPGGAVLTPPAPSLAQRLWRATTSRKAAAAAAHLGQGILLARSWPLEAVPVGHFQRPIAAEYRQVARVNRHIPRVGVSRTILPTTDAAVLSRAVADARAWALGEGLPAELNAGDDKAVLERHGVIHGTGTQITEALQSDPTVQLATDLLVQVQPTHLSLSDAVAALGQIAEAVAALPGGLP</sequence>
<dbReference type="SUPFAM" id="SSF51679">
    <property type="entry name" value="Bacterial luciferase-like"/>
    <property type="match status" value="1"/>
</dbReference>
<dbReference type="GO" id="GO:0016705">
    <property type="term" value="F:oxidoreductase activity, acting on paired donors, with incorporation or reduction of molecular oxygen"/>
    <property type="evidence" value="ECO:0007669"/>
    <property type="project" value="InterPro"/>
</dbReference>
<dbReference type="Proteomes" id="UP001558474">
    <property type="component" value="Unassembled WGS sequence"/>
</dbReference>
<evidence type="ECO:0000313" key="4">
    <source>
        <dbReference type="Proteomes" id="UP001141659"/>
    </source>
</evidence>
<reference evidence="3 5" key="3">
    <citation type="submission" date="2024-04" db="EMBL/GenBank/DDBJ databases">
        <title>Genomic Markers of Mycobacteria.</title>
        <authorList>
            <person name="Soliman M.S."/>
            <person name="Elkholy A."/>
            <person name="Soliman N.S."/>
            <person name="Abbas A."/>
            <person name="Khayrat S."/>
            <person name="Shawky S."/>
        </authorList>
    </citation>
    <scope>NUCLEOTIDE SEQUENCE [LARGE SCALE GENOMIC DNA]</scope>
    <source>
        <strain evidence="3 5">Egy-CU-AM5</strain>
    </source>
</reference>
<proteinExistence type="predicted"/>